<evidence type="ECO:0000256" key="3">
    <source>
        <dbReference type="RuleBase" id="RU003682"/>
    </source>
</evidence>
<feature type="region of interest" description="Disordered" evidence="4">
    <location>
        <begin position="1"/>
        <end position="124"/>
    </location>
</feature>
<evidence type="ECO:0000313" key="7">
    <source>
        <dbReference type="Proteomes" id="UP001497457"/>
    </source>
</evidence>
<proteinExistence type="inferred from homology"/>
<dbReference type="Proteomes" id="UP001497457">
    <property type="component" value="Chromosome 17b"/>
</dbReference>
<evidence type="ECO:0000259" key="5">
    <source>
        <dbReference type="PROSITE" id="PS51471"/>
    </source>
</evidence>
<feature type="compositionally biased region" description="Basic and acidic residues" evidence="4">
    <location>
        <begin position="63"/>
        <end position="73"/>
    </location>
</feature>
<keyword evidence="2 3" id="KW-0408">Iron</keyword>
<name>A0ABC8YTR5_9POAL</name>
<keyword evidence="3" id="KW-0560">Oxidoreductase</keyword>
<dbReference type="PROSITE" id="PS51471">
    <property type="entry name" value="FE2OG_OXY"/>
    <property type="match status" value="1"/>
</dbReference>
<dbReference type="EMBL" id="OZ075127">
    <property type="protein sequence ID" value="CAL4949427.1"/>
    <property type="molecule type" value="Genomic_DNA"/>
</dbReference>
<dbReference type="InterPro" id="IPR005123">
    <property type="entry name" value="Oxoglu/Fe-dep_dioxygenase_dom"/>
</dbReference>
<evidence type="ECO:0000313" key="6">
    <source>
        <dbReference type="EMBL" id="CAL4949427.1"/>
    </source>
</evidence>
<reference evidence="6" key="1">
    <citation type="submission" date="2024-10" db="EMBL/GenBank/DDBJ databases">
        <authorList>
            <person name="Ryan C."/>
        </authorList>
    </citation>
    <scope>NUCLEOTIDE SEQUENCE [LARGE SCALE GENOMIC DNA]</scope>
</reference>
<dbReference type="GO" id="GO:0016491">
    <property type="term" value="F:oxidoreductase activity"/>
    <property type="evidence" value="ECO:0007669"/>
    <property type="project" value="UniProtKB-KW"/>
</dbReference>
<protein>
    <recommendedName>
        <fullName evidence="5">Fe2OG dioxygenase domain-containing protein</fullName>
    </recommendedName>
</protein>
<dbReference type="PANTHER" id="PTHR47991">
    <property type="entry name" value="OXOGLUTARATE/IRON-DEPENDENT DIOXYGENASE"/>
    <property type="match status" value="1"/>
</dbReference>
<feature type="compositionally biased region" description="Polar residues" evidence="4">
    <location>
        <begin position="1"/>
        <end position="10"/>
    </location>
</feature>
<dbReference type="GO" id="GO:0046872">
    <property type="term" value="F:metal ion binding"/>
    <property type="evidence" value="ECO:0007669"/>
    <property type="project" value="UniProtKB-KW"/>
</dbReference>
<evidence type="ECO:0000256" key="4">
    <source>
        <dbReference type="SAM" id="MobiDB-lite"/>
    </source>
</evidence>
<feature type="compositionally biased region" description="Low complexity" evidence="4">
    <location>
        <begin position="103"/>
        <end position="116"/>
    </location>
</feature>
<gene>
    <name evidence="6" type="ORF">URODEC1_LOCUS37971</name>
</gene>
<keyword evidence="1 3" id="KW-0479">Metal-binding</keyword>
<feature type="compositionally biased region" description="Low complexity" evidence="4">
    <location>
        <begin position="20"/>
        <end position="54"/>
    </location>
</feature>
<comment type="similarity">
    <text evidence="3">Belongs to the iron/ascorbate-dependent oxidoreductase family.</text>
</comment>
<dbReference type="Gene3D" id="2.60.120.330">
    <property type="entry name" value="B-lactam Antibiotic, Isopenicillin N Synthase, Chain"/>
    <property type="match status" value="1"/>
</dbReference>
<dbReference type="InterPro" id="IPR050295">
    <property type="entry name" value="Plant_2OG-oxidoreductases"/>
</dbReference>
<feature type="compositionally biased region" description="Basic and acidic residues" evidence="4">
    <location>
        <begin position="88"/>
        <end position="102"/>
    </location>
</feature>
<dbReference type="SUPFAM" id="SSF51197">
    <property type="entry name" value="Clavaminate synthase-like"/>
    <property type="match status" value="1"/>
</dbReference>
<sequence>MDRDLSQQGRMASAAEEEPAAPAVHNCTSFTSPAATSAASPSPTAMTSASSPSPTEKPCKRRRENEGLLRSPRDYGSTDGAQQHKRRREDEETLSPRDRSSDQQRNAAGQQQQAMAPPRSFEDDADEEAVFRIHMTRGGVRGLVESGAAFVPAQFVAPVPPVSSAAGTAFAAPSVDLSLPLVRHLRGHQPRRPCRRDRRRARRLQRAALRGIPENSGRNCEPWRSPHYSPAPIGATTYATVPILRPRGVTPATATTPILCWRDSLIVRFDCAWDPELRSIPAPCQDALIQYQRSMARLGRELAGLLLEGLGVEAGRLGKTQGCLMQCHYHPPCPEPERVLGSRKHADADLFTVLAQDEVGGLQVRLDDGDGEWMDVAPVPGALKVNVGDLLKVLSNHEYKSVEHRVVIKSAEEPRVSIALFFNPVNHGESDFFSPFPELVTAEKPAQYRTLTWLEMLANRVELGHAKPSSLDEFRVTSN</sequence>
<accession>A0ABC8YTR5</accession>
<keyword evidence="7" id="KW-1185">Reference proteome</keyword>
<dbReference type="InterPro" id="IPR027443">
    <property type="entry name" value="IPNS-like_sf"/>
</dbReference>
<dbReference type="Pfam" id="PF03171">
    <property type="entry name" value="2OG-FeII_Oxy"/>
    <property type="match status" value="1"/>
</dbReference>
<organism evidence="6 7">
    <name type="scientific">Urochloa decumbens</name>
    <dbReference type="NCBI Taxonomy" id="240449"/>
    <lineage>
        <taxon>Eukaryota</taxon>
        <taxon>Viridiplantae</taxon>
        <taxon>Streptophyta</taxon>
        <taxon>Embryophyta</taxon>
        <taxon>Tracheophyta</taxon>
        <taxon>Spermatophyta</taxon>
        <taxon>Magnoliopsida</taxon>
        <taxon>Liliopsida</taxon>
        <taxon>Poales</taxon>
        <taxon>Poaceae</taxon>
        <taxon>PACMAD clade</taxon>
        <taxon>Panicoideae</taxon>
        <taxon>Panicodae</taxon>
        <taxon>Paniceae</taxon>
        <taxon>Melinidinae</taxon>
        <taxon>Urochloa</taxon>
    </lineage>
</organism>
<dbReference type="InterPro" id="IPR044861">
    <property type="entry name" value="IPNS-like_FE2OG_OXY"/>
</dbReference>
<feature type="domain" description="Fe2OG dioxygenase" evidence="5">
    <location>
        <begin position="319"/>
        <end position="424"/>
    </location>
</feature>
<evidence type="ECO:0000256" key="2">
    <source>
        <dbReference type="ARBA" id="ARBA00023004"/>
    </source>
</evidence>
<dbReference type="AlphaFoldDB" id="A0ABC8YTR5"/>
<evidence type="ECO:0000256" key="1">
    <source>
        <dbReference type="ARBA" id="ARBA00022723"/>
    </source>
</evidence>